<comment type="caution">
    <text evidence="1">The sequence shown here is derived from an EMBL/GenBank/DDBJ whole genome shotgun (WGS) entry which is preliminary data.</text>
</comment>
<organism evidence="1 2">
    <name type="scientific">Dryococelus australis</name>
    <dbReference type="NCBI Taxonomy" id="614101"/>
    <lineage>
        <taxon>Eukaryota</taxon>
        <taxon>Metazoa</taxon>
        <taxon>Ecdysozoa</taxon>
        <taxon>Arthropoda</taxon>
        <taxon>Hexapoda</taxon>
        <taxon>Insecta</taxon>
        <taxon>Pterygota</taxon>
        <taxon>Neoptera</taxon>
        <taxon>Polyneoptera</taxon>
        <taxon>Phasmatodea</taxon>
        <taxon>Verophasmatodea</taxon>
        <taxon>Anareolatae</taxon>
        <taxon>Phasmatidae</taxon>
        <taxon>Eurycanthinae</taxon>
        <taxon>Dryococelus</taxon>
    </lineage>
</organism>
<accession>A0ABQ9I568</accession>
<proteinExistence type="predicted"/>
<name>A0ABQ9I568_9NEOP</name>
<reference evidence="1 2" key="1">
    <citation type="submission" date="2023-02" db="EMBL/GenBank/DDBJ databases">
        <title>LHISI_Scaffold_Assembly.</title>
        <authorList>
            <person name="Stuart O.P."/>
            <person name="Cleave R."/>
            <person name="Magrath M.J.L."/>
            <person name="Mikheyev A.S."/>
        </authorList>
    </citation>
    <scope>NUCLEOTIDE SEQUENCE [LARGE SCALE GENOMIC DNA]</scope>
    <source>
        <strain evidence="1">Daus_M_001</strain>
        <tissue evidence="1">Leg muscle</tissue>
    </source>
</reference>
<keyword evidence="2" id="KW-1185">Reference proteome</keyword>
<dbReference type="PANTHER" id="PTHR45786:SF74">
    <property type="entry name" value="ATP-DEPENDENT DNA HELICASE"/>
    <property type="match status" value="1"/>
</dbReference>
<dbReference type="Proteomes" id="UP001159363">
    <property type="component" value="Chromosome 2"/>
</dbReference>
<protein>
    <submittedName>
        <fullName evidence="1">Uncharacterized protein</fullName>
    </submittedName>
</protein>
<evidence type="ECO:0000313" key="1">
    <source>
        <dbReference type="EMBL" id="KAJ8891793.1"/>
    </source>
</evidence>
<evidence type="ECO:0000313" key="2">
    <source>
        <dbReference type="Proteomes" id="UP001159363"/>
    </source>
</evidence>
<dbReference type="EMBL" id="JARBHB010000002">
    <property type="protein sequence ID" value="KAJ8891793.1"/>
    <property type="molecule type" value="Genomic_DNA"/>
</dbReference>
<dbReference type="PANTHER" id="PTHR45786">
    <property type="entry name" value="DNA BINDING PROTEIN-LIKE"/>
    <property type="match status" value="1"/>
</dbReference>
<gene>
    <name evidence="1" type="ORF">PR048_004347</name>
</gene>
<sequence length="362" mass="40207">MCSGHGGYGLVCQSASVLPERRPPSGDGTRVSDDVAFTLDDFLAPPQHGIHRPLACSGGDVVTFPLRARFTIATQFFPLADTDGNCDEIAHTPEQHIIPSHTCTQDVDDVNNRCLNKHKGEDCLLEVTCGSNMSVATSAAKNSTGDDGVTWNQQEMFLSTKRDNLDLNPPMALTDTAASTFAKAGSTSTRPDLRRWTNGRVEVTRAELDTPMKGIQAGNNGQSNISRSLISWRSAPSSIYDTVYDPVFFLNNIRQYNTTFQMTSFRANYIKEGNFFYNLIGSLPPPPGGRNPQFLQIYFLFDQHQLNALSNINVELTAQIQTTLQKHNCYIQNFKHNLDNNPESDDLQIIIHADRRPANEHR</sequence>